<organism evidence="1">
    <name type="scientific">marine sediment metagenome</name>
    <dbReference type="NCBI Taxonomy" id="412755"/>
    <lineage>
        <taxon>unclassified sequences</taxon>
        <taxon>metagenomes</taxon>
        <taxon>ecological metagenomes</taxon>
    </lineage>
</organism>
<evidence type="ECO:0000313" key="1">
    <source>
        <dbReference type="EMBL" id="GAJ02858.1"/>
    </source>
</evidence>
<dbReference type="InterPro" id="IPR029063">
    <property type="entry name" value="SAM-dependent_MTases_sf"/>
</dbReference>
<dbReference type="AlphaFoldDB" id="X1TBZ3"/>
<protein>
    <submittedName>
        <fullName evidence="1">Uncharacterized protein</fullName>
    </submittedName>
</protein>
<dbReference type="Gene3D" id="3.40.50.150">
    <property type="entry name" value="Vaccinia Virus protein VP39"/>
    <property type="match status" value="1"/>
</dbReference>
<dbReference type="EMBL" id="BARW01032647">
    <property type="protein sequence ID" value="GAJ02858.1"/>
    <property type="molecule type" value="Genomic_DNA"/>
</dbReference>
<proteinExistence type="predicted"/>
<comment type="caution">
    <text evidence="1">The sequence shown here is derived from an EMBL/GenBank/DDBJ whole genome shotgun (WGS) entry which is preliminary data.</text>
</comment>
<sequence>IRPFEYNALVGAEKTIKKFNPILCIERENKEIKEFLTKNFKYNLYLKTDLDYFYS</sequence>
<name>X1TBZ3_9ZZZZ</name>
<reference evidence="1" key="1">
    <citation type="journal article" date="2014" name="Front. Microbiol.">
        <title>High frequency of phylogenetically diverse reductive dehalogenase-homologous genes in deep subseafloor sedimentary metagenomes.</title>
        <authorList>
            <person name="Kawai M."/>
            <person name="Futagami T."/>
            <person name="Toyoda A."/>
            <person name="Takaki Y."/>
            <person name="Nishi S."/>
            <person name="Hori S."/>
            <person name="Arai W."/>
            <person name="Tsubouchi T."/>
            <person name="Morono Y."/>
            <person name="Uchiyama I."/>
            <person name="Ito T."/>
            <person name="Fujiyama A."/>
            <person name="Inagaki F."/>
            <person name="Takami H."/>
        </authorList>
    </citation>
    <scope>NUCLEOTIDE SEQUENCE</scope>
    <source>
        <strain evidence="1">Expedition CK06-06</strain>
    </source>
</reference>
<accession>X1TBZ3</accession>
<dbReference type="SUPFAM" id="SSF53335">
    <property type="entry name" value="S-adenosyl-L-methionine-dependent methyltransferases"/>
    <property type="match status" value="1"/>
</dbReference>
<gene>
    <name evidence="1" type="ORF">S12H4_51622</name>
</gene>
<feature type="non-terminal residue" evidence="1">
    <location>
        <position position="1"/>
    </location>
</feature>